<evidence type="ECO:0000256" key="3">
    <source>
        <dbReference type="ARBA" id="ARBA00022475"/>
    </source>
</evidence>
<dbReference type="EMBL" id="JBHUNE010000009">
    <property type="protein sequence ID" value="MFD2759176.1"/>
    <property type="molecule type" value="Genomic_DNA"/>
</dbReference>
<feature type="transmembrane region" description="Helical" evidence="7">
    <location>
        <begin position="314"/>
        <end position="333"/>
    </location>
</feature>
<feature type="transmembrane region" description="Helical" evidence="7">
    <location>
        <begin position="409"/>
        <end position="427"/>
    </location>
</feature>
<evidence type="ECO:0000313" key="10">
    <source>
        <dbReference type="Proteomes" id="UP001597492"/>
    </source>
</evidence>
<dbReference type="Gene3D" id="1.20.1250.20">
    <property type="entry name" value="MFS general substrate transporter like domains"/>
    <property type="match status" value="2"/>
</dbReference>
<evidence type="ECO:0000256" key="4">
    <source>
        <dbReference type="ARBA" id="ARBA00022692"/>
    </source>
</evidence>
<comment type="caution">
    <text evidence="9">The sequence shown here is derived from an EMBL/GenBank/DDBJ whole genome shotgun (WGS) entry which is preliminary data.</text>
</comment>
<reference evidence="10" key="1">
    <citation type="journal article" date="2019" name="Int. J. Syst. Evol. Microbiol.">
        <title>The Global Catalogue of Microorganisms (GCM) 10K type strain sequencing project: providing services to taxonomists for standard genome sequencing and annotation.</title>
        <authorList>
            <consortium name="The Broad Institute Genomics Platform"/>
            <consortium name="The Broad Institute Genome Sequencing Center for Infectious Disease"/>
            <person name="Wu L."/>
            <person name="Ma J."/>
        </authorList>
    </citation>
    <scope>NUCLEOTIDE SEQUENCE [LARGE SCALE GENOMIC DNA]</scope>
    <source>
        <strain evidence="10">TISTR 1514</strain>
    </source>
</reference>
<evidence type="ECO:0000256" key="1">
    <source>
        <dbReference type="ARBA" id="ARBA00004651"/>
    </source>
</evidence>
<sequence length="476" mass="51952">MSSPTSVQQSARERRRVVGATIVGTTIEWYDFFIYANAAGLVFNELFFAEVGGTLGQILTFLTVGISFLFRPLGAALVGHYGDRLGRKLMLVITLVLMGAATTLIGVLPTFDQIGVLAPILLIILRILQGVSAGGEWGGAVLMAVEYAPANKRGRFGMYPQLGVPIGMLLATAVLAIMSGWISPGEAFTEWGWRVPFLLSIVLVVVGFIVRQSVEESPVFTEMKQAGQRTKMPIVELFRKHWKLVILLALVFAGNNASGYMITGGFITNYAANPDGPLALDRTGVLNAVTIAAAMWFISTLVSGYLADWIGRKNTYIIGFLWMAFFAFPLFWFVNSGELFWLTVGMVIFAVGLGLTYGPQAAWYAETFPASVRTSGVSISYAIGAIIGGAFAPTIAAALVAQFGTTQAVSQYLLFMILLSLSAVLVLRDRRGIPLDVGFEESGRYELFDPDRRPEETQSIMLEYYHPDEIPSRRSR</sequence>
<dbReference type="CDD" id="cd17369">
    <property type="entry name" value="MFS_ShiA_like"/>
    <property type="match status" value="1"/>
</dbReference>
<dbReference type="InterPro" id="IPR005829">
    <property type="entry name" value="Sugar_transporter_CS"/>
</dbReference>
<dbReference type="PANTHER" id="PTHR43045:SF1">
    <property type="entry name" value="SHIKIMATE TRANSPORTER"/>
    <property type="match status" value="1"/>
</dbReference>
<keyword evidence="5 7" id="KW-1133">Transmembrane helix</keyword>
<evidence type="ECO:0000313" key="9">
    <source>
        <dbReference type="EMBL" id="MFD2759176.1"/>
    </source>
</evidence>
<feature type="transmembrane region" description="Helical" evidence="7">
    <location>
        <begin position="379"/>
        <end position="403"/>
    </location>
</feature>
<feature type="transmembrane region" description="Helical" evidence="7">
    <location>
        <begin position="244"/>
        <end position="272"/>
    </location>
</feature>
<feature type="transmembrane region" description="Helical" evidence="7">
    <location>
        <begin position="284"/>
        <end position="307"/>
    </location>
</feature>
<keyword evidence="3" id="KW-1003">Cell membrane</keyword>
<organism evidence="9 10">
    <name type="scientific">Gulosibacter faecalis</name>
    <dbReference type="NCBI Taxonomy" id="272240"/>
    <lineage>
        <taxon>Bacteria</taxon>
        <taxon>Bacillati</taxon>
        <taxon>Actinomycetota</taxon>
        <taxon>Actinomycetes</taxon>
        <taxon>Micrococcales</taxon>
        <taxon>Microbacteriaceae</taxon>
        <taxon>Gulosibacter</taxon>
    </lineage>
</organism>
<gene>
    <name evidence="9" type="ORF">ACFSW7_12400</name>
</gene>
<accession>A0ABW5V047</accession>
<proteinExistence type="predicted"/>
<dbReference type="Pfam" id="PF07690">
    <property type="entry name" value="MFS_1"/>
    <property type="match status" value="1"/>
</dbReference>
<dbReference type="PANTHER" id="PTHR43045">
    <property type="entry name" value="SHIKIMATE TRANSPORTER"/>
    <property type="match status" value="1"/>
</dbReference>
<protein>
    <submittedName>
        <fullName evidence="9">MFS transporter</fullName>
    </submittedName>
</protein>
<keyword evidence="2" id="KW-0813">Transport</keyword>
<feature type="transmembrane region" description="Helical" evidence="7">
    <location>
        <begin position="114"/>
        <end position="133"/>
    </location>
</feature>
<evidence type="ECO:0000256" key="2">
    <source>
        <dbReference type="ARBA" id="ARBA00022448"/>
    </source>
</evidence>
<keyword evidence="10" id="KW-1185">Reference proteome</keyword>
<feature type="transmembrane region" description="Helical" evidence="7">
    <location>
        <begin position="17"/>
        <end position="38"/>
    </location>
</feature>
<feature type="transmembrane region" description="Helical" evidence="7">
    <location>
        <begin position="195"/>
        <end position="214"/>
    </location>
</feature>
<dbReference type="SUPFAM" id="SSF103473">
    <property type="entry name" value="MFS general substrate transporter"/>
    <property type="match status" value="1"/>
</dbReference>
<keyword evidence="6 7" id="KW-0472">Membrane</keyword>
<evidence type="ECO:0000256" key="7">
    <source>
        <dbReference type="SAM" id="Phobius"/>
    </source>
</evidence>
<dbReference type="PROSITE" id="PS50850">
    <property type="entry name" value="MFS"/>
    <property type="match status" value="1"/>
</dbReference>
<name>A0ABW5V047_9MICO</name>
<dbReference type="InterPro" id="IPR011701">
    <property type="entry name" value="MFS"/>
</dbReference>
<dbReference type="InterPro" id="IPR020846">
    <property type="entry name" value="MFS_dom"/>
</dbReference>
<evidence type="ECO:0000256" key="6">
    <source>
        <dbReference type="ARBA" id="ARBA00023136"/>
    </source>
</evidence>
<evidence type="ECO:0000259" key="8">
    <source>
        <dbReference type="PROSITE" id="PS50850"/>
    </source>
</evidence>
<feature type="transmembrane region" description="Helical" evidence="7">
    <location>
        <begin position="89"/>
        <end position="108"/>
    </location>
</feature>
<feature type="domain" description="Major facilitator superfamily (MFS) profile" evidence="8">
    <location>
        <begin position="17"/>
        <end position="431"/>
    </location>
</feature>
<feature type="transmembrane region" description="Helical" evidence="7">
    <location>
        <begin position="339"/>
        <end position="358"/>
    </location>
</feature>
<dbReference type="RefSeq" id="WP_051082878.1">
    <property type="nucleotide sequence ID" value="NZ_JBHUNE010000009.1"/>
</dbReference>
<dbReference type="InterPro" id="IPR036259">
    <property type="entry name" value="MFS_trans_sf"/>
</dbReference>
<dbReference type="Proteomes" id="UP001597492">
    <property type="component" value="Unassembled WGS sequence"/>
</dbReference>
<keyword evidence="4 7" id="KW-0812">Transmembrane</keyword>
<dbReference type="PROSITE" id="PS00216">
    <property type="entry name" value="SUGAR_TRANSPORT_1"/>
    <property type="match status" value="1"/>
</dbReference>
<feature type="transmembrane region" description="Helical" evidence="7">
    <location>
        <begin position="58"/>
        <end position="77"/>
    </location>
</feature>
<evidence type="ECO:0000256" key="5">
    <source>
        <dbReference type="ARBA" id="ARBA00022989"/>
    </source>
</evidence>
<feature type="transmembrane region" description="Helical" evidence="7">
    <location>
        <begin position="162"/>
        <end position="183"/>
    </location>
</feature>
<comment type="subcellular location">
    <subcellularLocation>
        <location evidence="1">Cell membrane</location>
        <topology evidence="1">Multi-pass membrane protein</topology>
    </subcellularLocation>
</comment>